<dbReference type="InterPro" id="IPR019071">
    <property type="entry name" value="Restrct_endonuc_II_XcyI"/>
</dbReference>
<name>A0ABU9DJE0_9BACL</name>
<gene>
    <name evidence="1" type="ORF">WMW72_13835</name>
</gene>
<organism evidence="1 2">
    <name type="scientific">Paenibacillus filicis</name>
    <dbReference type="NCBI Taxonomy" id="669464"/>
    <lineage>
        <taxon>Bacteria</taxon>
        <taxon>Bacillati</taxon>
        <taxon>Bacillota</taxon>
        <taxon>Bacilli</taxon>
        <taxon>Bacillales</taxon>
        <taxon>Paenibacillaceae</taxon>
        <taxon>Paenibacillus</taxon>
    </lineage>
</organism>
<keyword evidence="1" id="KW-0255">Endonuclease</keyword>
<dbReference type="GO" id="GO:0016787">
    <property type="term" value="F:hydrolase activity"/>
    <property type="evidence" value="ECO:0007669"/>
    <property type="project" value="UniProtKB-KW"/>
</dbReference>
<reference evidence="1 2" key="1">
    <citation type="submission" date="2024-04" db="EMBL/GenBank/DDBJ databases">
        <title>draft genome sequnece of Paenibacillus filicis.</title>
        <authorList>
            <person name="Kim D.-U."/>
        </authorList>
    </citation>
    <scope>NUCLEOTIDE SEQUENCE [LARGE SCALE GENOMIC DNA]</scope>
    <source>
        <strain evidence="1 2">KACC14197</strain>
    </source>
</reference>
<accession>A0ABU9DJE0</accession>
<protein>
    <submittedName>
        <fullName evidence="1">XcyI family restriction endonuclease</fullName>
        <ecNumber evidence="1">3.1.21.-</ecNumber>
    </submittedName>
</protein>
<dbReference type="RefSeq" id="WP_341416078.1">
    <property type="nucleotide sequence ID" value="NZ_JBBPCC010000008.1"/>
</dbReference>
<sequence length="106" mass="11898">MYGIKSINYKVREGHQSDWIEIKGGTDGANAHNRLGEAEKSHQKAKDQGFRECWTLLGGMVDAKLAATESPTTDEFFQIALLNDDASEEYQRFREHIVALVGIVDE</sequence>
<dbReference type="GO" id="GO:0004519">
    <property type="term" value="F:endonuclease activity"/>
    <property type="evidence" value="ECO:0007669"/>
    <property type="project" value="UniProtKB-KW"/>
</dbReference>
<keyword evidence="2" id="KW-1185">Reference proteome</keyword>
<dbReference type="Pfam" id="PF09571">
    <property type="entry name" value="RE_XcyI"/>
    <property type="match status" value="1"/>
</dbReference>
<keyword evidence="1" id="KW-0540">Nuclease</keyword>
<proteinExistence type="predicted"/>
<dbReference type="Proteomes" id="UP001469365">
    <property type="component" value="Unassembled WGS sequence"/>
</dbReference>
<evidence type="ECO:0000313" key="2">
    <source>
        <dbReference type="Proteomes" id="UP001469365"/>
    </source>
</evidence>
<evidence type="ECO:0000313" key="1">
    <source>
        <dbReference type="EMBL" id="MEK8128980.1"/>
    </source>
</evidence>
<dbReference type="EC" id="3.1.21.-" evidence="1"/>
<keyword evidence="1" id="KW-0378">Hydrolase</keyword>
<comment type="caution">
    <text evidence="1">The sequence shown here is derived from an EMBL/GenBank/DDBJ whole genome shotgun (WGS) entry which is preliminary data.</text>
</comment>
<dbReference type="EMBL" id="JBBPCC010000008">
    <property type="protein sequence ID" value="MEK8128980.1"/>
    <property type="molecule type" value="Genomic_DNA"/>
</dbReference>